<dbReference type="PANTHER" id="PTHR37806">
    <property type="entry name" value="LMO0724 PROTEIN"/>
    <property type="match status" value="1"/>
</dbReference>
<gene>
    <name evidence="5" type="ORF">COD19_19160</name>
</gene>
<feature type="compositionally biased region" description="Basic and acidic residues" evidence="2">
    <location>
        <begin position="74"/>
        <end position="108"/>
    </location>
</feature>
<feature type="chain" id="PRO_5012270752" evidence="3">
    <location>
        <begin position="26"/>
        <end position="721"/>
    </location>
</feature>
<protein>
    <submittedName>
        <fullName evidence="5">S-layer protein</fullName>
    </submittedName>
</protein>
<dbReference type="Proteomes" id="UP000225766">
    <property type="component" value="Unassembled WGS sequence"/>
</dbReference>
<organism evidence="5 6">
    <name type="scientific">Bacillus cereus</name>
    <dbReference type="NCBI Taxonomy" id="1396"/>
    <lineage>
        <taxon>Bacteria</taxon>
        <taxon>Bacillati</taxon>
        <taxon>Bacillota</taxon>
        <taxon>Bacilli</taxon>
        <taxon>Bacillales</taxon>
        <taxon>Bacillaceae</taxon>
        <taxon>Bacillus</taxon>
        <taxon>Bacillus cereus group</taxon>
    </lineage>
</organism>
<dbReference type="InterPro" id="IPR001119">
    <property type="entry name" value="SLH_dom"/>
</dbReference>
<evidence type="ECO:0000256" key="3">
    <source>
        <dbReference type="SAM" id="SignalP"/>
    </source>
</evidence>
<sequence length="721" mass="80358">MKSTKITIAGIVAFTTLTLPTSSFAELEKQKQDTIEIQAKDYNNIDSFKDNSSAQSSTEQSKTPNAINNPSNSMDKESENVNEEPDNKTDKNNKNDQGKSSDNQERIVTKKNNTTTPKENEKPIINETSKEILSDTNTEGAPQQLVESDDTPAVNVENKKNNIQLENTYSRNTTAPNFTDVPSWAKEAVDYLVGKNVINGYPDGRFAPYDTLTRAQAATIIAKSLELPIDPTAKPTFYDAQNNWATPYIAAVEKAGVIVGDGTGRYNPDREITRASMASILVKAYNLDKDNNTTNLPTPFPDLIGHWGEKYANTLVAYGVSNGVDDSSWLPNKSVTRAEGAQFVANVERTTGIKLKKEYIDREFYTYNAPSLSSGIASSYAPQTVAIYEEEGDWIKISTHLGLRWIPRNEIISSIDRNFVTFDQPSRNATALSTYTPQNVKVVAENGSWIQIKTYAGLQWVDKNVTYQYIPKVFFAYDEPNYSSRVSFKYAPQNVVVEQEMHNGWSRIQTGNGLKWVNINNISAQKVVLDVPIHRQFPELYNGCEAVALQMMLEYNNGISLNKVNFANEQPFDRTPMQRRNGKISIWGDPDVGFVGDVSGNKPGFAINPGPLKTLLDRYARGTNLTGQSFSILESYVRNGKPVVAWVTENLGSPESPTVWKTTNGKTIYGRMNTHAVTITGIDDNSVYYNDSITGQKNARADKDWFIYIYNQMGNKALSID</sequence>
<comment type="caution">
    <text evidence="5">The sequence shown here is derived from an EMBL/GenBank/DDBJ whole genome shotgun (WGS) entry which is preliminary data.</text>
</comment>
<evidence type="ECO:0000313" key="5">
    <source>
        <dbReference type="EMBL" id="PGT99441.1"/>
    </source>
</evidence>
<keyword evidence="1 3" id="KW-0732">Signal</keyword>
<feature type="compositionally biased region" description="Basic and acidic residues" evidence="2">
    <location>
        <begin position="118"/>
        <end position="127"/>
    </location>
</feature>
<dbReference type="Gene3D" id="3.90.70.10">
    <property type="entry name" value="Cysteine proteinases"/>
    <property type="match status" value="1"/>
</dbReference>
<reference evidence="5 6" key="1">
    <citation type="submission" date="2017-09" db="EMBL/GenBank/DDBJ databases">
        <title>Large-scale bioinformatics analysis of Bacillus genomes uncovers conserved roles of natural products in bacterial physiology.</title>
        <authorList>
            <consortium name="Agbiome Team Llc"/>
            <person name="Bleich R.M."/>
            <person name="Grubbs K.J."/>
            <person name="Santa Maria K.C."/>
            <person name="Allen S.E."/>
            <person name="Farag S."/>
            <person name="Shank E.A."/>
            <person name="Bowers A."/>
        </authorList>
    </citation>
    <scope>NUCLEOTIDE SEQUENCE [LARGE SCALE GENOMIC DNA]</scope>
    <source>
        <strain evidence="5 6">AFS040105</strain>
    </source>
</reference>
<dbReference type="EMBL" id="NUMG01000027">
    <property type="protein sequence ID" value="PGT99441.1"/>
    <property type="molecule type" value="Genomic_DNA"/>
</dbReference>
<feature type="region of interest" description="Disordered" evidence="2">
    <location>
        <begin position="42"/>
        <end position="127"/>
    </location>
</feature>
<evidence type="ECO:0000256" key="1">
    <source>
        <dbReference type="ARBA" id="ARBA00022729"/>
    </source>
</evidence>
<dbReference type="Pfam" id="PF13529">
    <property type="entry name" value="Peptidase_C39_2"/>
    <property type="match status" value="1"/>
</dbReference>
<feature type="domain" description="SLH" evidence="4">
    <location>
        <begin position="172"/>
        <end position="235"/>
    </location>
</feature>
<dbReference type="Pfam" id="PF00395">
    <property type="entry name" value="SLH"/>
    <property type="match status" value="3"/>
</dbReference>
<name>A0A2C1LNC8_BACCE</name>
<proteinExistence type="predicted"/>
<dbReference type="InterPro" id="IPR039564">
    <property type="entry name" value="Peptidase_C39-like"/>
</dbReference>
<feature type="signal peptide" evidence="3">
    <location>
        <begin position="1"/>
        <end position="25"/>
    </location>
</feature>
<dbReference type="RefSeq" id="WP_098858705.1">
    <property type="nucleotide sequence ID" value="NZ_NUMG01000027.1"/>
</dbReference>
<evidence type="ECO:0000313" key="6">
    <source>
        <dbReference type="Proteomes" id="UP000225766"/>
    </source>
</evidence>
<dbReference type="PANTHER" id="PTHR37806:SF1">
    <property type="entry name" value="PEPTIDASE C39-LIKE DOMAIN-CONTAINING PROTEIN"/>
    <property type="match status" value="1"/>
</dbReference>
<feature type="compositionally biased region" description="Polar residues" evidence="2">
    <location>
        <begin position="44"/>
        <end position="73"/>
    </location>
</feature>
<accession>A0A2C1LNC8</accession>
<feature type="domain" description="SLH" evidence="4">
    <location>
        <begin position="236"/>
        <end position="295"/>
    </location>
</feature>
<feature type="domain" description="SLH" evidence="4">
    <location>
        <begin position="296"/>
        <end position="358"/>
    </location>
</feature>
<dbReference type="PROSITE" id="PS51272">
    <property type="entry name" value="SLH"/>
    <property type="match status" value="3"/>
</dbReference>
<evidence type="ECO:0000256" key="2">
    <source>
        <dbReference type="SAM" id="MobiDB-lite"/>
    </source>
</evidence>
<dbReference type="AlphaFoldDB" id="A0A2C1LNC8"/>
<evidence type="ECO:0000259" key="4">
    <source>
        <dbReference type="PROSITE" id="PS51272"/>
    </source>
</evidence>